<dbReference type="EMBL" id="CCBN010000008">
    <property type="protein sequence ID" value="CDO54813.1"/>
    <property type="molecule type" value="Genomic_DNA"/>
</dbReference>
<organism evidence="4 5">
    <name type="scientific">Geotrichum candidum</name>
    <name type="common">Oospora lactis</name>
    <name type="synonym">Dipodascus geotrichum</name>
    <dbReference type="NCBI Taxonomy" id="1173061"/>
    <lineage>
        <taxon>Eukaryota</taxon>
        <taxon>Fungi</taxon>
        <taxon>Dikarya</taxon>
        <taxon>Ascomycota</taxon>
        <taxon>Saccharomycotina</taxon>
        <taxon>Dipodascomycetes</taxon>
        <taxon>Dipodascales</taxon>
        <taxon>Dipodascaceae</taxon>
        <taxon>Geotrichum</taxon>
    </lineage>
</organism>
<evidence type="ECO:0000256" key="1">
    <source>
        <dbReference type="ARBA" id="ARBA00022857"/>
    </source>
</evidence>
<evidence type="ECO:0000259" key="3">
    <source>
        <dbReference type="SMART" id="SM00829"/>
    </source>
</evidence>
<protein>
    <submittedName>
        <fullName evidence="4">Similar to Saccharomyces cerevisiae YBR046C ZTA1 NADPH-dependent quinone reductase</fullName>
    </submittedName>
</protein>
<dbReference type="STRING" id="1173061.A0A0J9XBF8"/>
<evidence type="ECO:0000313" key="4">
    <source>
        <dbReference type="EMBL" id="CDO54813.1"/>
    </source>
</evidence>
<reference evidence="4" key="1">
    <citation type="submission" date="2014-03" db="EMBL/GenBank/DDBJ databases">
        <authorList>
            <person name="Casaregola S."/>
        </authorList>
    </citation>
    <scope>NUCLEOTIDE SEQUENCE [LARGE SCALE GENOMIC DNA]</scope>
    <source>
        <strain evidence="4">CLIB 918</strain>
    </source>
</reference>
<dbReference type="Pfam" id="PF08240">
    <property type="entry name" value="ADH_N"/>
    <property type="match status" value="1"/>
</dbReference>
<dbReference type="InterPro" id="IPR014189">
    <property type="entry name" value="Quinone_OxRdtase_PIG3"/>
</dbReference>
<dbReference type="Proteomes" id="UP000242525">
    <property type="component" value="Unassembled WGS sequence"/>
</dbReference>
<dbReference type="SUPFAM" id="SSF51735">
    <property type="entry name" value="NAD(P)-binding Rossmann-fold domains"/>
    <property type="match status" value="1"/>
</dbReference>
<dbReference type="SMART" id="SM00829">
    <property type="entry name" value="PKS_ER"/>
    <property type="match status" value="1"/>
</dbReference>
<sequence>MRAILVKGGKGPSSSLYLSDNVPIPKINHGEVLIKVKAFALNRMDILQRNGSYPLPEGASEILGVEFSGTISQFSANGSITNQFQIGDRVYGLVLGGAYAEYVVCREELLFKIPDSVTYETAASIPEVWLTAVQVVKTVGQLKRCDKFMFHAGASGVGQAAIQIALGEGASKVFCTVGSDMKKEFISSQLLVKGRKQEDLIPINYHSEDFVSVINDVTSSKGVDLIVDPVGQCYFNKNLEALAPGGRLVNMGTMSGGIVENANIGMILYKRLRVEGTTLRARSLEYKVALKAAFEQDVLPCIIANKYKHIIDKVFDWEDIVSAHDYMESNQSMGKVVVRVTENKQL</sequence>
<keyword evidence="5" id="KW-1185">Reference proteome</keyword>
<proteinExistence type="predicted"/>
<dbReference type="GO" id="GO:0016651">
    <property type="term" value="F:oxidoreductase activity, acting on NAD(P)H"/>
    <property type="evidence" value="ECO:0007669"/>
    <property type="project" value="TreeGrafter"/>
</dbReference>
<feature type="domain" description="Enoyl reductase (ER)" evidence="3">
    <location>
        <begin position="11"/>
        <end position="338"/>
    </location>
</feature>
<dbReference type="CDD" id="cd05276">
    <property type="entry name" value="p53_inducible_oxidoreductase"/>
    <property type="match status" value="1"/>
</dbReference>
<dbReference type="InterPro" id="IPR036291">
    <property type="entry name" value="NAD(P)-bd_dom_sf"/>
</dbReference>
<evidence type="ECO:0000256" key="2">
    <source>
        <dbReference type="ARBA" id="ARBA00023002"/>
    </source>
</evidence>
<comment type="caution">
    <text evidence="4">The sequence shown here is derived from an EMBL/GenBank/DDBJ whole genome shotgun (WGS) entry which is preliminary data.</text>
</comment>
<dbReference type="SUPFAM" id="SSF50129">
    <property type="entry name" value="GroES-like"/>
    <property type="match status" value="1"/>
</dbReference>
<accession>A0A0J9XBF8</accession>
<gene>
    <name evidence="4" type="ORF">BN980_GECA08s04982g</name>
</gene>
<dbReference type="Gene3D" id="3.40.50.720">
    <property type="entry name" value="NAD(P)-binding Rossmann-like Domain"/>
    <property type="match status" value="1"/>
</dbReference>
<dbReference type="PANTHER" id="PTHR48106">
    <property type="entry name" value="QUINONE OXIDOREDUCTASE PIG3-RELATED"/>
    <property type="match status" value="1"/>
</dbReference>
<dbReference type="InterPro" id="IPR013154">
    <property type="entry name" value="ADH-like_N"/>
</dbReference>
<dbReference type="AlphaFoldDB" id="A0A0J9XBF8"/>
<dbReference type="InterPro" id="IPR011032">
    <property type="entry name" value="GroES-like_sf"/>
</dbReference>
<dbReference type="Pfam" id="PF13602">
    <property type="entry name" value="ADH_zinc_N_2"/>
    <property type="match status" value="1"/>
</dbReference>
<dbReference type="NCBIfam" id="TIGR02824">
    <property type="entry name" value="quinone_pig3"/>
    <property type="match status" value="1"/>
</dbReference>
<dbReference type="PANTHER" id="PTHR48106:SF18">
    <property type="entry name" value="QUINONE OXIDOREDUCTASE PIG3"/>
    <property type="match status" value="1"/>
</dbReference>
<dbReference type="OrthoDB" id="3509362at2759"/>
<keyword evidence="2" id="KW-0560">Oxidoreductase</keyword>
<keyword evidence="1" id="KW-0521">NADP</keyword>
<dbReference type="Gene3D" id="3.90.180.10">
    <property type="entry name" value="Medium-chain alcohol dehydrogenases, catalytic domain"/>
    <property type="match status" value="1"/>
</dbReference>
<name>A0A0J9XBF8_GEOCN</name>
<dbReference type="InterPro" id="IPR020843">
    <property type="entry name" value="ER"/>
</dbReference>
<evidence type="ECO:0000313" key="5">
    <source>
        <dbReference type="Proteomes" id="UP000242525"/>
    </source>
</evidence>
<dbReference type="GO" id="GO:0070402">
    <property type="term" value="F:NADPH binding"/>
    <property type="evidence" value="ECO:0007669"/>
    <property type="project" value="TreeGrafter"/>
</dbReference>